<dbReference type="EMBL" id="JBEDUW010000003">
    <property type="protein sequence ID" value="KAK9941126.1"/>
    <property type="molecule type" value="Genomic_DNA"/>
</dbReference>
<proteinExistence type="predicted"/>
<comment type="caution">
    <text evidence="2">The sequence shown here is derived from an EMBL/GenBank/DDBJ whole genome shotgun (WGS) entry which is preliminary data.</text>
</comment>
<dbReference type="AlphaFoldDB" id="A0AAW1XXY4"/>
<feature type="compositionally biased region" description="Polar residues" evidence="1">
    <location>
        <begin position="1"/>
        <end position="10"/>
    </location>
</feature>
<evidence type="ECO:0000256" key="1">
    <source>
        <dbReference type="SAM" id="MobiDB-lite"/>
    </source>
</evidence>
<feature type="compositionally biased region" description="Polar residues" evidence="1">
    <location>
        <begin position="28"/>
        <end position="40"/>
    </location>
</feature>
<accession>A0AAW1XXY4</accession>
<gene>
    <name evidence="2" type="ORF">M0R45_017753</name>
</gene>
<feature type="region of interest" description="Disordered" evidence="1">
    <location>
        <begin position="1"/>
        <end position="74"/>
    </location>
</feature>
<evidence type="ECO:0000313" key="2">
    <source>
        <dbReference type="EMBL" id="KAK9941126.1"/>
    </source>
</evidence>
<name>A0AAW1XXY4_RUBAR</name>
<organism evidence="2 3">
    <name type="scientific">Rubus argutus</name>
    <name type="common">Southern blackberry</name>
    <dbReference type="NCBI Taxonomy" id="59490"/>
    <lineage>
        <taxon>Eukaryota</taxon>
        <taxon>Viridiplantae</taxon>
        <taxon>Streptophyta</taxon>
        <taxon>Embryophyta</taxon>
        <taxon>Tracheophyta</taxon>
        <taxon>Spermatophyta</taxon>
        <taxon>Magnoliopsida</taxon>
        <taxon>eudicotyledons</taxon>
        <taxon>Gunneridae</taxon>
        <taxon>Pentapetalae</taxon>
        <taxon>rosids</taxon>
        <taxon>fabids</taxon>
        <taxon>Rosales</taxon>
        <taxon>Rosaceae</taxon>
        <taxon>Rosoideae</taxon>
        <taxon>Rosoideae incertae sedis</taxon>
        <taxon>Rubus</taxon>
    </lineage>
</organism>
<evidence type="ECO:0000313" key="3">
    <source>
        <dbReference type="Proteomes" id="UP001457282"/>
    </source>
</evidence>
<sequence length="74" mass="7962">MPNSAPTSGHQVEAPLPPRGAARDDGSTPVTTSPIDSLSYRTRAWMTTTRRRSPPTSWPHASAIGFIPMSPSLF</sequence>
<dbReference type="Proteomes" id="UP001457282">
    <property type="component" value="Unassembled WGS sequence"/>
</dbReference>
<protein>
    <submittedName>
        <fullName evidence="2">Uncharacterized protein</fullName>
    </submittedName>
</protein>
<reference evidence="2 3" key="1">
    <citation type="journal article" date="2023" name="G3 (Bethesda)">
        <title>A chromosome-length genome assembly and annotation of blackberry (Rubus argutus, cv. 'Hillquist').</title>
        <authorList>
            <person name="Bruna T."/>
            <person name="Aryal R."/>
            <person name="Dudchenko O."/>
            <person name="Sargent D.J."/>
            <person name="Mead D."/>
            <person name="Buti M."/>
            <person name="Cavallini A."/>
            <person name="Hytonen T."/>
            <person name="Andres J."/>
            <person name="Pham M."/>
            <person name="Weisz D."/>
            <person name="Mascagni F."/>
            <person name="Usai G."/>
            <person name="Natali L."/>
            <person name="Bassil N."/>
            <person name="Fernandez G.E."/>
            <person name="Lomsadze A."/>
            <person name="Armour M."/>
            <person name="Olukolu B."/>
            <person name="Poorten T."/>
            <person name="Britton C."/>
            <person name="Davik J."/>
            <person name="Ashrafi H."/>
            <person name="Aiden E.L."/>
            <person name="Borodovsky M."/>
            <person name="Worthington M."/>
        </authorList>
    </citation>
    <scope>NUCLEOTIDE SEQUENCE [LARGE SCALE GENOMIC DNA]</scope>
    <source>
        <strain evidence="2">PI 553951</strain>
    </source>
</reference>
<keyword evidence="3" id="KW-1185">Reference proteome</keyword>